<dbReference type="InterPro" id="IPR011658">
    <property type="entry name" value="PA14_dom"/>
</dbReference>
<dbReference type="GO" id="GO:0016787">
    <property type="term" value="F:hydrolase activity"/>
    <property type="evidence" value="ECO:0007669"/>
    <property type="project" value="InterPro"/>
</dbReference>
<evidence type="ECO:0000313" key="3">
    <source>
        <dbReference type="Proteomes" id="UP000199403"/>
    </source>
</evidence>
<sequence>MLIFVYVRKLLLPLLLVVSCRLSAQEVIVFDDLTDFGDIPSTWKEVGEVLADWEQADFLSTLPGSGILVNPPKPDNGPHLVSDFVHGDLTLELEFMVPKGSNSGVYLQGRYEIQIFDSWGKAHPTSGDAGGIYQRWNDEKKQGFEGKAPRTNATRAPGLWQRLKIDFEAPRFDAAGNKVSNAKFNQVFLNGVLVHENVEVTGPTRSAMFEDEQPLGPLMIQGDHGPVAIRNIRYQPFGQPAPEIRDLTYAYYKGKFPSEADFKEGDPEERGDLQKITWDLGHGVLDFAYVYSGTLEIEKAGDYTFSLAAFGKTSLYIDGENIIADGTQFPADSPRSGTRYLPVGPVSFTLVFYKNNYPGRSPQLGVFVEGPGIRKSPLHEANSYVEHLIQKPVYLEPAQEPLLTRGFFEHGGEKKTHTVAVGEPSGISYAYDLEQGALLSLWRGEYLDASPMWRQRGQSQLMLPLGAMVNLAAGPAIAALPAADSPWPDSLGSDQLRIQGYALNRDRRPTFKYLLEGLAVEDFFEPELDGKLLTRTIRYSNPEKRSDLWARIVAAGTLAEVGEGLYSVNQGQFYLHVAKGSPGKVVLRETESGQELLVSLAADANSNSLVYSYIW</sequence>
<dbReference type="InterPro" id="IPR037524">
    <property type="entry name" value="PA14/GLEYA"/>
</dbReference>
<accession>A0A1H6TD99</accession>
<dbReference type="Pfam" id="PF06439">
    <property type="entry name" value="3keto-disac_hyd"/>
    <property type="match status" value="1"/>
</dbReference>
<evidence type="ECO:0000259" key="1">
    <source>
        <dbReference type="PROSITE" id="PS51820"/>
    </source>
</evidence>
<organism evidence="2 3">
    <name type="scientific">Cyclobacterium xiamenense</name>
    <dbReference type="NCBI Taxonomy" id="1297121"/>
    <lineage>
        <taxon>Bacteria</taxon>
        <taxon>Pseudomonadati</taxon>
        <taxon>Bacteroidota</taxon>
        <taxon>Cytophagia</taxon>
        <taxon>Cytophagales</taxon>
        <taxon>Cyclobacteriaceae</taxon>
        <taxon>Cyclobacterium</taxon>
    </lineage>
</organism>
<dbReference type="RefSeq" id="WP_092168140.1">
    <property type="nucleotide sequence ID" value="NZ_FNZH01000001.1"/>
</dbReference>
<dbReference type="Pfam" id="PF07691">
    <property type="entry name" value="PA14"/>
    <property type="match status" value="1"/>
</dbReference>
<dbReference type="EMBL" id="FNZH01000001">
    <property type="protein sequence ID" value="SEI76154.1"/>
    <property type="molecule type" value="Genomic_DNA"/>
</dbReference>
<dbReference type="PROSITE" id="PS51820">
    <property type="entry name" value="PA14"/>
    <property type="match status" value="1"/>
</dbReference>
<evidence type="ECO:0000313" key="2">
    <source>
        <dbReference type="EMBL" id="SEI76154.1"/>
    </source>
</evidence>
<dbReference type="Proteomes" id="UP000199403">
    <property type="component" value="Unassembled WGS sequence"/>
</dbReference>
<dbReference type="OrthoDB" id="938897at2"/>
<dbReference type="AlphaFoldDB" id="A0A1H6TD99"/>
<feature type="domain" description="PA14" evidence="1">
    <location>
        <begin position="242"/>
        <end position="382"/>
    </location>
</feature>
<reference evidence="3" key="1">
    <citation type="submission" date="2016-10" db="EMBL/GenBank/DDBJ databases">
        <authorList>
            <person name="Varghese N."/>
            <person name="Submissions S."/>
        </authorList>
    </citation>
    <scope>NUCLEOTIDE SEQUENCE [LARGE SCALE GENOMIC DNA]</scope>
    <source>
        <strain evidence="3">IBRC-M 10761</strain>
    </source>
</reference>
<dbReference type="Gene3D" id="2.60.120.560">
    <property type="entry name" value="Exo-inulinase, domain 1"/>
    <property type="match status" value="1"/>
</dbReference>
<dbReference type="STRING" id="1416801.SAMN05192553_101160"/>
<dbReference type="InterPro" id="IPR010496">
    <property type="entry name" value="AL/BT2_dom"/>
</dbReference>
<dbReference type="SUPFAM" id="SSF56988">
    <property type="entry name" value="Anthrax protective antigen"/>
    <property type="match status" value="1"/>
</dbReference>
<protein>
    <submittedName>
        <fullName evidence="2">PA14 domain-containing protein</fullName>
    </submittedName>
</protein>
<proteinExistence type="predicted"/>
<name>A0A1H6TD99_9BACT</name>
<gene>
    <name evidence="2" type="ORF">SAMN05192553_101160</name>
</gene>
<keyword evidence="3" id="KW-1185">Reference proteome</keyword>